<keyword evidence="3" id="KW-1185">Reference proteome</keyword>
<dbReference type="Proteomes" id="UP000008744">
    <property type="component" value="Unassembled WGS sequence"/>
</dbReference>
<dbReference type="HOGENOM" id="CLU_076717_0_0_1"/>
<evidence type="ECO:0000256" key="1">
    <source>
        <dbReference type="SAM" id="MobiDB-lite"/>
    </source>
</evidence>
<dbReference type="STRING" id="7234.B4GI41"/>
<gene>
    <name evidence="2" type="primary">Dper\GL16828</name>
    <name evidence="2" type="ORF">Dper_GL16828</name>
</gene>
<dbReference type="eggNOG" id="ENOG502TEHV">
    <property type="taxonomic scope" value="Eukaryota"/>
</dbReference>
<feature type="compositionally biased region" description="Basic and acidic residues" evidence="1">
    <location>
        <begin position="36"/>
        <end position="46"/>
    </location>
</feature>
<accession>B4GI41</accession>
<feature type="region of interest" description="Disordered" evidence="1">
    <location>
        <begin position="22"/>
        <end position="48"/>
    </location>
</feature>
<evidence type="ECO:0000313" key="3">
    <source>
        <dbReference type="Proteomes" id="UP000008744"/>
    </source>
</evidence>
<dbReference type="AlphaFoldDB" id="B4GI41"/>
<organism evidence="3">
    <name type="scientific">Drosophila persimilis</name>
    <name type="common">Fruit fly</name>
    <dbReference type="NCBI Taxonomy" id="7234"/>
    <lineage>
        <taxon>Eukaryota</taxon>
        <taxon>Metazoa</taxon>
        <taxon>Ecdysozoa</taxon>
        <taxon>Arthropoda</taxon>
        <taxon>Hexapoda</taxon>
        <taxon>Insecta</taxon>
        <taxon>Pterygota</taxon>
        <taxon>Neoptera</taxon>
        <taxon>Endopterygota</taxon>
        <taxon>Diptera</taxon>
        <taxon>Brachycera</taxon>
        <taxon>Muscomorpha</taxon>
        <taxon>Ephydroidea</taxon>
        <taxon>Drosophilidae</taxon>
        <taxon>Drosophila</taxon>
        <taxon>Sophophora</taxon>
    </lineage>
</organism>
<reference evidence="2 3" key="1">
    <citation type="journal article" date="2007" name="Nature">
        <title>Evolution of genes and genomes on the Drosophila phylogeny.</title>
        <authorList>
            <consortium name="Drosophila 12 Genomes Consortium"/>
            <person name="Clark A.G."/>
            <person name="Eisen M.B."/>
            <person name="Smith D.R."/>
            <person name="Bergman C.M."/>
            <person name="Oliver B."/>
            <person name="Markow T.A."/>
            <person name="Kaufman T.C."/>
            <person name="Kellis M."/>
            <person name="Gelbart W."/>
            <person name="Iyer V.N."/>
            <person name="Pollard D.A."/>
            <person name="Sackton T.B."/>
            <person name="Larracuente A.M."/>
            <person name="Singh N.D."/>
            <person name="Abad J.P."/>
            <person name="Abt D.N."/>
            <person name="Adryan B."/>
            <person name="Aguade M."/>
            <person name="Akashi H."/>
            <person name="Anderson W.W."/>
            <person name="Aquadro C.F."/>
            <person name="Ardell D.H."/>
            <person name="Arguello R."/>
            <person name="Artieri C.G."/>
            <person name="Barbash D.A."/>
            <person name="Barker D."/>
            <person name="Barsanti P."/>
            <person name="Batterham P."/>
            <person name="Batzoglou S."/>
            <person name="Begun D."/>
            <person name="Bhutkar A."/>
            <person name="Blanco E."/>
            <person name="Bosak S.A."/>
            <person name="Bradley R.K."/>
            <person name="Brand A.D."/>
            <person name="Brent M.R."/>
            <person name="Brooks A.N."/>
            <person name="Brown R.H."/>
            <person name="Butlin R.K."/>
            <person name="Caggese C."/>
            <person name="Calvi B.R."/>
            <person name="Bernardo de Carvalho A."/>
            <person name="Caspi A."/>
            <person name="Castrezana S."/>
            <person name="Celniker S.E."/>
            <person name="Chang J.L."/>
            <person name="Chapple C."/>
            <person name="Chatterji S."/>
            <person name="Chinwalla A."/>
            <person name="Civetta A."/>
            <person name="Clifton S.W."/>
            <person name="Comeron J.M."/>
            <person name="Costello J.C."/>
            <person name="Coyne J.A."/>
            <person name="Daub J."/>
            <person name="David R.G."/>
            <person name="Delcher A.L."/>
            <person name="Delehaunty K."/>
            <person name="Do C.B."/>
            <person name="Ebling H."/>
            <person name="Edwards K."/>
            <person name="Eickbush T."/>
            <person name="Evans J.D."/>
            <person name="Filipski A."/>
            <person name="Findeiss S."/>
            <person name="Freyhult E."/>
            <person name="Fulton L."/>
            <person name="Fulton R."/>
            <person name="Garcia A.C."/>
            <person name="Gardiner A."/>
            <person name="Garfield D.A."/>
            <person name="Garvin B.E."/>
            <person name="Gibson G."/>
            <person name="Gilbert D."/>
            <person name="Gnerre S."/>
            <person name="Godfrey J."/>
            <person name="Good R."/>
            <person name="Gotea V."/>
            <person name="Gravely B."/>
            <person name="Greenberg A.J."/>
            <person name="Griffiths-Jones S."/>
            <person name="Gross S."/>
            <person name="Guigo R."/>
            <person name="Gustafson E.A."/>
            <person name="Haerty W."/>
            <person name="Hahn M.W."/>
            <person name="Halligan D.L."/>
            <person name="Halpern A.L."/>
            <person name="Halter G.M."/>
            <person name="Han M.V."/>
            <person name="Heger A."/>
            <person name="Hillier L."/>
            <person name="Hinrichs A.S."/>
            <person name="Holmes I."/>
            <person name="Hoskins R.A."/>
            <person name="Hubisz M.J."/>
            <person name="Hultmark D."/>
            <person name="Huntley M.A."/>
            <person name="Jaffe D.B."/>
            <person name="Jagadeeshan S."/>
            <person name="Jeck W.R."/>
            <person name="Johnson J."/>
            <person name="Jones C.D."/>
            <person name="Jordan W.C."/>
            <person name="Karpen G.H."/>
            <person name="Kataoka E."/>
            <person name="Keightley P.D."/>
            <person name="Kheradpour P."/>
            <person name="Kirkness E.F."/>
            <person name="Koerich L.B."/>
            <person name="Kristiansen K."/>
            <person name="Kudrna D."/>
            <person name="Kulathinal R.J."/>
            <person name="Kumar S."/>
            <person name="Kwok R."/>
            <person name="Lander E."/>
            <person name="Langley C.H."/>
            <person name="Lapoint R."/>
            <person name="Lazzaro B.P."/>
            <person name="Lee S.J."/>
            <person name="Levesque L."/>
            <person name="Li R."/>
            <person name="Lin C.F."/>
            <person name="Lin M.F."/>
            <person name="Lindblad-Toh K."/>
            <person name="Llopart A."/>
            <person name="Long M."/>
            <person name="Low L."/>
            <person name="Lozovsky E."/>
            <person name="Lu J."/>
            <person name="Luo M."/>
            <person name="Machado C.A."/>
            <person name="Makalowski W."/>
            <person name="Marzo M."/>
            <person name="Matsuda M."/>
            <person name="Matzkin L."/>
            <person name="McAllister B."/>
            <person name="McBride C.S."/>
            <person name="McKernan B."/>
            <person name="McKernan K."/>
            <person name="Mendez-Lago M."/>
            <person name="Minx P."/>
            <person name="Mollenhauer M.U."/>
            <person name="Montooth K."/>
            <person name="Mount S.M."/>
            <person name="Mu X."/>
            <person name="Myers E."/>
            <person name="Negre B."/>
            <person name="Newfeld S."/>
            <person name="Nielsen R."/>
            <person name="Noor M.A."/>
            <person name="O'Grady P."/>
            <person name="Pachter L."/>
            <person name="Papaceit M."/>
            <person name="Parisi M.J."/>
            <person name="Parisi M."/>
            <person name="Parts L."/>
            <person name="Pedersen J.S."/>
            <person name="Pesole G."/>
            <person name="Phillippy A.M."/>
            <person name="Ponting C.P."/>
            <person name="Pop M."/>
            <person name="Porcelli D."/>
            <person name="Powell J.R."/>
            <person name="Prohaska S."/>
            <person name="Pruitt K."/>
            <person name="Puig M."/>
            <person name="Quesneville H."/>
            <person name="Ram K.R."/>
            <person name="Rand D."/>
            <person name="Rasmussen M.D."/>
            <person name="Reed L.K."/>
            <person name="Reenan R."/>
            <person name="Reily A."/>
            <person name="Remington K.A."/>
            <person name="Rieger T.T."/>
            <person name="Ritchie M.G."/>
            <person name="Robin C."/>
            <person name="Rogers Y.H."/>
            <person name="Rohde C."/>
            <person name="Rozas J."/>
            <person name="Rubenfield M.J."/>
            <person name="Ruiz A."/>
            <person name="Russo S."/>
            <person name="Salzberg S.L."/>
            <person name="Sanchez-Gracia A."/>
            <person name="Saranga D.J."/>
            <person name="Sato H."/>
            <person name="Schaeffer S.W."/>
            <person name="Schatz M.C."/>
            <person name="Schlenke T."/>
            <person name="Schwartz R."/>
            <person name="Segarra C."/>
            <person name="Singh R.S."/>
            <person name="Sirot L."/>
            <person name="Sirota M."/>
            <person name="Sisneros N.B."/>
            <person name="Smith C.D."/>
            <person name="Smith T.F."/>
            <person name="Spieth J."/>
            <person name="Stage D.E."/>
            <person name="Stark A."/>
            <person name="Stephan W."/>
            <person name="Strausberg R.L."/>
            <person name="Strempel S."/>
            <person name="Sturgill D."/>
            <person name="Sutton G."/>
            <person name="Sutton G.G."/>
            <person name="Tao W."/>
            <person name="Teichmann S."/>
            <person name="Tobari Y.N."/>
            <person name="Tomimura Y."/>
            <person name="Tsolas J.M."/>
            <person name="Valente V.L."/>
            <person name="Venter E."/>
            <person name="Venter J.C."/>
            <person name="Vicario S."/>
            <person name="Vieira F.G."/>
            <person name="Vilella A.J."/>
            <person name="Villasante A."/>
            <person name="Walenz B."/>
            <person name="Wang J."/>
            <person name="Wasserman M."/>
            <person name="Watts T."/>
            <person name="Wilson D."/>
            <person name="Wilson R.K."/>
            <person name="Wing R.A."/>
            <person name="Wolfner M.F."/>
            <person name="Wong A."/>
            <person name="Wong G.K."/>
            <person name="Wu C.I."/>
            <person name="Wu G."/>
            <person name="Yamamoto D."/>
            <person name="Yang H.P."/>
            <person name="Yang S.P."/>
            <person name="Yorke J.A."/>
            <person name="Yoshida K."/>
            <person name="Zdobnov E."/>
            <person name="Zhang P."/>
            <person name="Zhang Y."/>
            <person name="Zimin A.V."/>
            <person name="Baldwin J."/>
            <person name="Abdouelleil A."/>
            <person name="Abdulkadir J."/>
            <person name="Abebe A."/>
            <person name="Abera B."/>
            <person name="Abreu J."/>
            <person name="Acer S.C."/>
            <person name="Aftuck L."/>
            <person name="Alexander A."/>
            <person name="An P."/>
            <person name="Anderson E."/>
            <person name="Anderson S."/>
            <person name="Arachi H."/>
            <person name="Azer M."/>
            <person name="Bachantsang P."/>
            <person name="Barry A."/>
            <person name="Bayul T."/>
            <person name="Berlin A."/>
            <person name="Bessette D."/>
            <person name="Bloom T."/>
            <person name="Blye J."/>
            <person name="Boguslavskiy L."/>
            <person name="Bonnet C."/>
            <person name="Boukhgalter B."/>
            <person name="Bourzgui I."/>
            <person name="Brown A."/>
            <person name="Cahill P."/>
            <person name="Channer S."/>
            <person name="Cheshatsang Y."/>
            <person name="Chuda L."/>
            <person name="Citroen M."/>
            <person name="Collymore A."/>
            <person name="Cooke P."/>
            <person name="Costello M."/>
            <person name="D'Aco K."/>
            <person name="Daza R."/>
            <person name="De Haan G."/>
            <person name="DeGray S."/>
            <person name="DeMaso C."/>
            <person name="Dhargay N."/>
            <person name="Dooley K."/>
            <person name="Dooley E."/>
            <person name="Doricent M."/>
            <person name="Dorje P."/>
            <person name="Dorjee K."/>
            <person name="Dupes A."/>
            <person name="Elong R."/>
            <person name="Falk J."/>
            <person name="Farina A."/>
            <person name="Faro S."/>
            <person name="Ferguson D."/>
            <person name="Fisher S."/>
            <person name="Foley C.D."/>
            <person name="Franke A."/>
            <person name="Friedrich D."/>
            <person name="Gadbois L."/>
            <person name="Gearin G."/>
            <person name="Gearin C.R."/>
            <person name="Giannoukos G."/>
            <person name="Goode T."/>
            <person name="Graham J."/>
            <person name="Grandbois E."/>
            <person name="Grewal S."/>
            <person name="Gyaltsen K."/>
            <person name="Hafez N."/>
            <person name="Hagos B."/>
            <person name="Hall J."/>
            <person name="Henson C."/>
            <person name="Hollinger A."/>
            <person name="Honan T."/>
            <person name="Huard M.D."/>
            <person name="Hughes L."/>
            <person name="Hurhula B."/>
            <person name="Husby M.E."/>
            <person name="Kamat A."/>
            <person name="Kanga B."/>
            <person name="Kashin S."/>
            <person name="Khazanovich D."/>
            <person name="Kisner P."/>
            <person name="Lance K."/>
            <person name="Lara M."/>
            <person name="Lee W."/>
            <person name="Lennon N."/>
            <person name="Letendre F."/>
            <person name="LeVine R."/>
            <person name="Lipovsky A."/>
            <person name="Liu X."/>
            <person name="Liu J."/>
            <person name="Liu S."/>
            <person name="Lokyitsang T."/>
            <person name="Lokyitsang Y."/>
            <person name="Lubonja R."/>
            <person name="Lui A."/>
            <person name="MacDonald P."/>
            <person name="Magnisalis V."/>
            <person name="Maru K."/>
            <person name="Matthews C."/>
            <person name="McCusker W."/>
            <person name="McDonough S."/>
            <person name="Mehta T."/>
            <person name="Meldrim J."/>
            <person name="Meneus L."/>
            <person name="Mihai O."/>
            <person name="Mihalev A."/>
            <person name="Mihova T."/>
            <person name="Mittelman R."/>
            <person name="Mlenga V."/>
            <person name="Montmayeur A."/>
            <person name="Mulrain L."/>
            <person name="Navidi A."/>
            <person name="Naylor J."/>
            <person name="Negash T."/>
            <person name="Nguyen T."/>
            <person name="Nguyen N."/>
            <person name="Nicol R."/>
            <person name="Norbu C."/>
            <person name="Norbu N."/>
            <person name="Novod N."/>
            <person name="O'Neill B."/>
            <person name="Osman S."/>
            <person name="Markiewicz E."/>
            <person name="Oyono O.L."/>
            <person name="Patti C."/>
            <person name="Phunkhang P."/>
            <person name="Pierre F."/>
            <person name="Priest M."/>
            <person name="Raghuraman S."/>
            <person name="Rege F."/>
            <person name="Reyes R."/>
            <person name="Rise C."/>
            <person name="Rogov P."/>
            <person name="Ross K."/>
            <person name="Ryan E."/>
            <person name="Settipalli S."/>
            <person name="Shea T."/>
            <person name="Sherpa N."/>
            <person name="Shi L."/>
            <person name="Shih D."/>
            <person name="Sparrow T."/>
            <person name="Spaulding J."/>
            <person name="Stalker J."/>
            <person name="Stange-Thomann N."/>
            <person name="Stavropoulos S."/>
            <person name="Stone C."/>
            <person name="Strader C."/>
            <person name="Tesfaye S."/>
            <person name="Thomson T."/>
            <person name="Thoulutsang Y."/>
            <person name="Thoulutsang D."/>
            <person name="Topham K."/>
            <person name="Topping I."/>
            <person name="Tsamla T."/>
            <person name="Vassiliev H."/>
            <person name="Vo A."/>
            <person name="Wangchuk T."/>
            <person name="Wangdi T."/>
            <person name="Weiand M."/>
            <person name="Wilkinson J."/>
            <person name="Wilson A."/>
            <person name="Yadav S."/>
            <person name="Young G."/>
            <person name="Yu Q."/>
            <person name="Zembek L."/>
            <person name="Zhong D."/>
            <person name="Zimmer A."/>
            <person name="Zwirko Z."/>
            <person name="Jaffe D.B."/>
            <person name="Alvarez P."/>
            <person name="Brockman W."/>
            <person name="Butler J."/>
            <person name="Chin C."/>
            <person name="Gnerre S."/>
            <person name="Grabherr M."/>
            <person name="Kleber M."/>
            <person name="Mauceli E."/>
            <person name="MacCallum I."/>
        </authorList>
    </citation>
    <scope>NUCLEOTIDE SEQUENCE [LARGE SCALE GENOMIC DNA]</scope>
    <source>
        <strain evidence="3">MSH-3 / Tucson 14011-0111.49</strain>
    </source>
</reference>
<dbReference type="PhylomeDB" id="B4GI41"/>
<feature type="region of interest" description="Disordered" evidence="1">
    <location>
        <begin position="154"/>
        <end position="236"/>
    </location>
</feature>
<dbReference type="EMBL" id="CH479183">
    <property type="protein sequence ID" value="EDW36161.1"/>
    <property type="molecule type" value="Genomic_DNA"/>
</dbReference>
<feature type="compositionally biased region" description="Low complexity" evidence="1">
    <location>
        <begin position="199"/>
        <end position="212"/>
    </location>
</feature>
<dbReference type="OrthoDB" id="7758747at2759"/>
<feature type="compositionally biased region" description="Acidic residues" evidence="1">
    <location>
        <begin position="163"/>
        <end position="198"/>
    </location>
</feature>
<dbReference type="KEGG" id="dpe:6592506"/>
<feature type="compositionally biased region" description="Basic and acidic residues" evidence="1">
    <location>
        <begin position="218"/>
        <end position="236"/>
    </location>
</feature>
<dbReference type="OMA" id="ISICVSE"/>
<evidence type="ECO:0000313" key="2">
    <source>
        <dbReference type="EMBL" id="EDW36161.1"/>
    </source>
</evidence>
<protein>
    <submittedName>
        <fullName evidence="2">GL16828</fullName>
    </submittedName>
</protein>
<proteinExistence type="predicted"/>
<name>B4GI41_DROPE</name>
<sequence>MSCICQYFAPVSDSGVDQVEAFPLATDEEGPSPENTNKEADQETAERTVSASDLADCRAENWLLKKKLADYEVTIENLEQLVSIIVDKQHRILSEMFQLSKENRELQTECDLQREYHSMERNALMKQLHDVQTLSRNRSLELRRAALEEGAKVHVEAAKESSASEEEGSTGEEEEEEEEEEDTDDDRESVYDSYEDEASASNSRSSSPGSESGDTDSEADRSLASDSERESDSDSD</sequence>